<accession>A0A6H2GX43</accession>
<evidence type="ECO:0000256" key="2">
    <source>
        <dbReference type="ARBA" id="ARBA00008079"/>
    </source>
</evidence>
<keyword evidence="8" id="KW-0560">Oxidoreductase</keyword>
<evidence type="ECO:0000256" key="8">
    <source>
        <dbReference type="ARBA" id="ARBA00023002"/>
    </source>
</evidence>
<dbReference type="Pfam" id="PF03626">
    <property type="entry name" value="COX4_pro"/>
    <property type="match status" value="1"/>
</dbReference>
<evidence type="ECO:0000256" key="6">
    <source>
        <dbReference type="ARBA" id="ARBA00022982"/>
    </source>
</evidence>
<dbReference type="InterPro" id="IPR050968">
    <property type="entry name" value="Cytochrome_c_oxidase_bac_sub4"/>
</dbReference>
<keyword evidence="9 10" id="KW-0472">Membrane</keyword>
<dbReference type="GO" id="GO:0005886">
    <property type="term" value="C:plasma membrane"/>
    <property type="evidence" value="ECO:0007669"/>
    <property type="project" value="UniProtKB-SubCell"/>
</dbReference>
<evidence type="ECO:0000256" key="4">
    <source>
        <dbReference type="ARBA" id="ARBA00022475"/>
    </source>
</evidence>
<organism evidence="11 12">
    <name type="scientific">Paenibacillus albicereus</name>
    <dbReference type="NCBI Taxonomy" id="2726185"/>
    <lineage>
        <taxon>Bacteria</taxon>
        <taxon>Bacillati</taxon>
        <taxon>Bacillota</taxon>
        <taxon>Bacilli</taxon>
        <taxon>Bacillales</taxon>
        <taxon>Paenibacillaceae</taxon>
        <taxon>Paenibacillus</taxon>
    </lineage>
</organism>
<dbReference type="Proteomes" id="UP000502136">
    <property type="component" value="Chromosome"/>
</dbReference>
<keyword evidence="6" id="KW-0249">Electron transport</keyword>
<name>A0A6H2GX43_9BACL</name>
<gene>
    <name evidence="11" type="primary">cyoD</name>
    <name evidence="11" type="ORF">HGI30_10865</name>
</gene>
<dbReference type="GO" id="GO:0019646">
    <property type="term" value="P:aerobic electron transport chain"/>
    <property type="evidence" value="ECO:0007669"/>
    <property type="project" value="TreeGrafter"/>
</dbReference>
<comment type="similarity">
    <text evidence="2">Belongs to the cytochrome c oxidase bacterial subunit 4 family.</text>
</comment>
<evidence type="ECO:0000256" key="7">
    <source>
        <dbReference type="ARBA" id="ARBA00022989"/>
    </source>
</evidence>
<dbReference type="PANTHER" id="PTHR36835">
    <property type="entry name" value="CYTOCHROME BO(3) UBIQUINOL OXIDASE SUBUNIT 4"/>
    <property type="match status" value="1"/>
</dbReference>
<keyword evidence="12" id="KW-1185">Reference proteome</keyword>
<protein>
    <submittedName>
        <fullName evidence="11">Cytochrome o ubiquinol oxidase subunit IV</fullName>
    </submittedName>
</protein>
<dbReference type="GO" id="GO:0015990">
    <property type="term" value="P:electron transport coupled proton transport"/>
    <property type="evidence" value="ECO:0007669"/>
    <property type="project" value="InterPro"/>
</dbReference>
<evidence type="ECO:0000313" key="12">
    <source>
        <dbReference type="Proteomes" id="UP000502136"/>
    </source>
</evidence>
<feature type="transmembrane region" description="Helical" evidence="10">
    <location>
        <begin position="54"/>
        <end position="73"/>
    </location>
</feature>
<dbReference type="InterPro" id="IPR005171">
    <property type="entry name" value="Cyt_c_oxidase_su4_prok"/>
</dbReference>
<evidence type="ECO:0000256" key="5">
    <source>
        <dbReference type="ARBA" id="ARBA00022692"/>
    </source>
</evidence>
<reference evidence="11 12" key="1">
    <citation type="submission" date="2020-04" db="EMBL/GenBank/DDBJ databases">
        <title>Novel Paenibacillus strain UniB2 isolated from commercial digestive syrup.</title>
        <authorList>
            <person name="Thorat V."/>
            <person name="Kirdat K."/>
            <person name="Tiwarekar B."/>
            <person name="Yadav A."/>
        </authorList>
    </citation>
    <scope>NUCLEOTIDE SEQUENCE [LARGE SCALE GENOMIC DNA]</scope>
    <source>
        <strain evidence="11 12">UniB2</strain>
    </source>
</reference>
<dbReference type="GO" id="GO:0015078">
    <property type="term" value="F:proton transmembrane transporter activity"/>
    <property type="evidence" value="ECO:0007669"/>
    <property type="project" value="TreeGrafter"/>
</dbReference>
<dbReference type="InterPro" id="IPR014210">
    <property type="entry name" value="Cyt_o_ubiqinol_oxidase_su4"/>
</dbReference>
<feature type="transmembrane region" description="Helical" evidence="10">
    <location>
        <begin position="85"/>
        <end position="106"/>
    </location>
</feature>
<keyword evidence="5 10" id="KW-0812">Transmembrane</keyword>
<sequence length="113" mass="12485">MSQHSSNHGHGHHEEQHSHGSLKSYTIGFLLSIVLTIIPMVVVFNGLLERTATLVVILLTAVAQLLVQLIFFMHIREADQPRYNLMALILGGILVITIVAGSVWIMSFNSVVQ</sequence>
<evidence type="ECO:0000313" key="11">
    <source>
        <dbReference type="EMBL" id="QJC52001.1"/>
    </source>
</evidence>
<comment type="subcellular location">
    <subcellularLocation>
        <location evidence="1">Cell membrane</location>
        <topology evidence="1">Multi-pass membrane protein</topology>
    </subcellularLocation>
</comment>
<evidence type="ECO:0000256" key="1">
    <source>
        <dbReference type="ARBA" id="ARBA00004651"/>
    </source>
</evidence>
<dbReference type="GO" id="GO:0009319">
    <property type="term" value="C:cytochrome o ubiquinol oxidase complex"/>
    <property type="evidence" value="ECO:0007669"/>
    <property type="project" value="TreeGrafter"/>
</dbReference>
<dbReference type="KEGG" id="palr:HGI30_10865"/>
<dbReference type="RefSeq" id="WP_168907578.1">
    <property type="nucleotide sequence ID" value="NZ_CP051428.1"/>
</dbReference>
<dbReference type="PANTHER" id="PTHR36835:SF1">
    <property type="entry name" value="CYTOCHROME BO(3) UBIQUINOL OXIDASE SUBUNIT 4"/>
    <property type="match status" value="1"/>
</dbReference>
<dbReference type="EMBL" id="CP051428">
    <property type="protein sequence ID" value="QJC52001.1"/>
    <property type="molecule type" value="Genomic_DNA"/>
</dbReference>
<dbReference type="GO" id="GO:0009486">
    <property type="term" value="F:cytochrome bo3 ubiquinol oxidase activity"/>
    <property type="evidence" value="ECO:0007669"/>
    <property type="project" value="InterPro"/>
</dbReference>
<keyword evidence="4" id="KW-1003">Cell membrane</keyword>
<proteinExistence type="inferred from homology"/>
<evidence type="ECO:0000256" key="3">
    <source>
        <dbReference type="ARBA" id="ARBA00022448"/>
    </source>
</evidence>
<feature type="transmembrane region" description="Helical" evidence="10">
    <location>
        <begin position="27"/>
        <end position="48"/>
    </location>
</feature>
<evidence type="ECO:0000256" key="9">
    <source>
        <dbReference type="ARBA" id="ARBA00023136"/>
    </source>
</evidence>
<keyword evidence="3" id="KW-0813">Transport</keyword>
<dbReference type="AlphaFoldDB" id="A0A6H2GX43"/>
<keyword evidence="7 10" id="KW-1133">Transmembrane helix</keyword>
<dbReference type="NCBIfam" id="TIGR02847">
    <property type="entry name" value="CyoD"/>
    <property type="match status" value="1"/>
</dbReference>
<evidence type="ECO:0000256" key="10">
    <source>
        <dbReference type="SAM" id="Phobius"/>
    </source>
</evidence>